<protein>
    <submittedName>
        <fullName evidence="2">Uncharacterized protein</fullName>
    </submittedName>
</protein>
<comment type="caution">
    <text evidence="2">The sequence shown here is derived from an EMBL/GenBank/DDBJ whole genome shotgun (WGS) entry which is preliminary data.</text>
</comment>
<feature type="compositionally biased region" description="Low complexity" evidence="1">
    <location>
        <begin position="359"/>
        <end position="388"/>
    </location>
</feature>
<dbReference type="AlphaFoldDB" id="A0A8H5HUK6"/>
<dbReference type="OrthoDB" id="2362516at2759"/>
<evidence type="ECO:0000256" key="1">
    <source>
        <dbReference type="SAM" id="MobiDB-lite"/>
    </source>
</evidence>
<organism evidence="2 3">
    <name type="scientific">Collybiopsis confluens</name>
    <dbReference type="NCBI Taxonomy" id="2823264"/>
    <lineage>
        <taxon>Eukaryota</taxon>
        <taxon>Fungi</taxon>
        <taxon>Dikarya</taxon>
        <taxon>Basidiomycota</taxon>
        <taxon>Agaricomycotina</taxon>
        <taxon>Agaricomycetes</taxon>
        <taxon>Agaricomycetidae</taxon>
        <taxon>Agaricales</taxon>
        <taxon>Marasmiineae</taxon>
        <taxon>Omphalotaceae</taxon>
        <taxon>Collybiopsis</taxon>
    </lineage>
</organism>
<dbReference type="EMBL" id="JAACJN010000020">
    <property type="protein sequence ID" value="KAF5389728.1"/>
    <property type="molecule type" value="Genomic_DNA"/>
</dbReference>
<accession>A0A8H5HUK6</accession>
<evidence type="ECO:0000313" key="3">
    <source>
        <dbReference type="Proteomes" id="UP000518752"/>
    </source>
</evidence>
<gene>
    <name evidence="2" type="ORF">D9757_006063</name>
</gene>
<reference evidence="2 3" key="1">
    <citation type="journal article" date="2020" name="ISME J.">
        <title>Uncovering the hidden diversity of litter-decomposition mechanisms in mushroom-forming fungi.</title>
        <authorList>
            <person name="Floudas D."/>
            <person name="Bentzer J."/>
            <person name="Ahren D."/>
            <person name="Johansson T."/>
            <person name="Persson P."/>
            <person name="Tunlid A."/>
        </authorList>
    </citation>
    <scope>NUCLEOTIDE SEQUENCE [LARGE SCALE GENOMIC DNA]</scope>
    <source>
        <strain evidence="2 3">CBS 406.79</strain>
    </source>
</reference>
<keyword evidence="3" id="KW-1185">Reference proteome</keyword>
<feature type="region of interest" description="Disordered" evidence="1">
    <location>
        <begin position="356"/>
        <end position="408"/>
    </location>
</feature>
<dbReference type="Proteomes" id="UP000518752">
    <property type="component" value="Unassembled WGS sequence"/>
</dbReference>
<name>A0A8H5HUK6_9AGAR</name>
<sequence>MPNWSRCLRQRRSKFMMTLCANGLSCFAHPLLNSNVTSLSCDTQADALARIQTLGVDGGFDGNGAGLNDTSSTAATSSMMATSTVASSSSSATGTASANSATMMAIWIVRMTIVMIVRTRMPLRLPLARHTLPFPTIIVPFASASSSFSSTAAFNPNATVAFDSDFSTITIDNPCGKASASAQHWLLLFTLLPAIAVVSEPAVAVTATPTESAASSPIWDMLDILSAPIGGDQAVSSASFSFSSASVPVSATALSASAFDNVPGASATACLAGLASASTSVTQIDEIDDIATVTTTMFLVVGPTSTETAVLSTPRVQAVSLRAIGQLSFAVFSSSPAVFSPTTSASSRSFTLVPGSGISSEASPSSSVVAEDAAASSSSSTASATSSAQGFQLTGKETRDVPARGVRS</sequence>
<proteinExistence type="predicted"/>
<evidence type="ECO:0000313" key="2">
    <source>
        <dbReference type="EMBL" id="KAF5389728.1"/>
    </source>
</evidence>